<dbReference type="EMBL" id="ASHM01016327">
    <property type="protein sequence ID" value="PNX98135.1"/>
    <property type="molecule type" value="Genomic_DNA"/>
</dbReference>
<evidence type="ECO:0000313" key="5">
    <source>
        <dbReference type="EMBL" id="PNX98135.1"/>
    </source>
</evidence>
<dbReference type="InterPro" id="IPR036291">
    <property type="entry name" value="NAD(P)-bd_dom_sf"/>
</dbReference>
<reference evidence="5 6" key="2">
    <citation type="journal article" date="2017" name="Front. Plant Sci.">
        <title>Gene Classification and Mining of Molecular Markers Useful in Red Clover (Trifolium pratense) Breeding.</title>
        <authorList>
            <person name="Istvanek J."/>
            <person name="Dluhosova J."/>
            <person name="Dluhos P."/>
            <person name="Patkova L."/>
            <person name="Nedelnik J."/>
            <person name="Repkova J."/>
        </authorList>
    </citation>
    <scope>NUCLEOTIDE SEQUENCE [LARGE SCALE GENOMIC DNA]</scope>
    <source>
        <strain evidence="6">cv. Tatra</strain>
        <tissue evidence="5">Young leaves</tissue>
    </source>
</reference>
<organism evidence="5 6">
    <name type="scientific">Trifolium pratense</name>
    <name type="common">Red clover</name>
    <dbReference type="NCBI Taxonomy" id="57577"/>
    <lineage>
        <taxon>Eukaryota</taxon>
        <taxon>Viridiplantae</taxon>
        <taxon>Streptophyta</taxon>
        <taxon>Embryophyta</taxon>
        <taxon>Tracheophyta</taxon>
        <taxon>Spermatophyta</taxon>
        <taxon>Magnoliopsida</taxon>
        <taxon>eudicotyledons</taxon>
        <taxon>Gunneridae</taxon>
        <taxon>Pentapetalae</taxon>
        <taxon>rosids</taxon>
        <taxon>fabids</taxon>
        <taxon>Fabales</taxon>
        <taxon>Fabaceae</taxon>
        <taxon>Papilionoideae</taxon>
        <taxon>50 kb inversion clade</taxon>
        <taxon>NPAAA clade</taxon>
        <taxon>Hologalegina</taxon>
        <taxon>IRL clade</taxon>
        <taxon>Trifolieae</taxon>
        <taxon>Trifolium</taxon>
    </lineage>
</organism>
<dbReference type="SUPFAM" id="SSF51735">
    <property type="entry name" value="NAD(P)-binding Rossmann-fold domains"/>
    <property type="match status" value="1"/>
</dbReference>
<dbReference type="AlphaFoldDB" id="A0A2K3N4Z4"/>
<accession>A0A2K3N4Z4</accession>
<dbReference type="CDD" id="cd05266">
    <property type="entry name" value="SDR_a4"/>
    <property type="match status" value="1"/>
</dbReference>
<reference evidence="5 6" key="1">
    <citation type="journal article" date="2014" name="Am. J. Bot.">
        <title>Genome assembly and annotation for red clover (Trifolium pratense; Fabaceae).</title>
        <authorList>
            <person name="Istvanek J."/>
            <person name="Jaros M."/>
            <person name="Krenek A."/>
            <person name="Repkova J."/>
        </authorList>
    </citation>
    <scope>NUCLEOTIDE SEQUENCE [LARGE SCALE GENOMIC DNA]</scope>
    <source>
        <strain evidence="6">cv. Tatra</strain>
        <tissue evidence="5">Young leaves</tissue>
    </source>
</reference>
<dbReference type="Gene3D" id="3.40.50.720">
    <property type="entry name" value="NAD(P)-binding Rossmann-like Domain"/>
    <property type="match status" value="1"/>
</dbReference>
<evidence type="ECO:0000256" key="3">
    <source>
        <dbReference type="ARBA" id="ARBA00023235"/>
    </source>
</evidence>
<evidence type="ECO:0000256" key="1">
    <source>
        <dbReference type="ARBA" id="ARBA00007637"/>
    </source>
</evidence>
<evidence type="ECO:0000313" key="6">
    <source>
        <dbReference type="Proteomes" id="UP000236291"/>
    </source>
</evidence>
<protein>
    <submittedName>
        <fullName evidence="5">Protein YeeZ-like</fullName>
    </submittedName>
</protein>
<dbReference type="PANTHER" id="PTHR43574">
    <property type="entry name" value="EPIMERASE-RELATED"/>
    <property type="match status" value="1"/>
</dbReference>
<name>A0A2K3N4Z4_TRIPR</name>
<dbReference type="Pfam" id="PF01370">
    <property type="entry name" value="Epimerase"/>
    <property type="match status" value="1"/>
</dbReference>
<dbReference type="Proteomes" id="UP000236291">
    <property type="component" value="Unassembled WGS sequence"/>
</dbReference>
<dbReference type="STRING" id="57577.A0A2K3N4Z4"/>
<evidence type="ECO:0000256" key="2">
    <source>
        <dbReference type="ARBA" id="ARBA00023027"/>
    </source>
</evidence>
<gene>
    <name evidence="5" type="ORF">L195_g021377</name>
</gene>
<comment type="similarity">
    <text evidence="1">Belongs to the NAD(P)-dependent epimerase/dehydratase family.</text>
</comment>
<dbReference type="InterPro" id="IPR001509">
    <property type="entry name" value="Epimerase_deHydtase"/>
</dbReference>
<evidence type="ECO:0000259" key="4">
    <source>
        <dbReference type="Pfam" id="PF01370"/>
    </source>
</evidence>
<feature type="domain" description="NAD-dependent epimerase/dehydratase" evidence="4">
    <location>
        <begin position="112"/>
        <end position="230"/>
    </location>
</feature>
<dbReference type="GO" id="GO:0016853">
    <property type="term" value="F:isomerase activity"/>
    <property type="evidence" value="ECO:0007669"/>
    <property type="project" value="UniProtKB-KW"/>
</dbReference>
<proteinExistence type="inferred from homology"/>
<sequence length="324" mass="36876">MSTTPTLSTKSENRMFILGMGFVGQTLARKLQNQGWVVSGTCTTHVKKKQLEDVGFNVHLFDANYPDLSILQLLRNYTHFLVSVPPVVGIGDPMLQHEELIRSYLVNGDLRWLCYLSSTSVYGDCDGELVDEDYPTNPENELAKLRLTSEQGWSSLAHHLGFSPLIFRLGGIYGPGRSAVDTIIKQKPLSEGQKRRKHRKYTSRVHVEDICQALMATIYATSSSRVVYNIVDDDPAPREEVFEYARNLVEKKWPDFNLQPLEQKEWLLVKTRNGRGEKRVSNARIKNELGVELLYPDYRSGLQSIIDQQIESPFDSYHVGQMPL</sequence>
<comment type="caution">
    <text evidence="5">The sequence shown here is derived from an EMBL/GenBank/DDBJ whole genome shotgun (WGS) entry which is preliminary data.</text>
</comment>
<keyword evidence="3" id="KW-0413">Isomerase</keyword>
<keyword evidence="2" id="KW-0520">NAD</keyword>